<dbReference type="SUPFAM" id="SSF56784">
    <property type="entry name" value="HAD-like"/>
    <property type="match status" value="1"/>
</dbReference>
<gene>
    <name evidence="1" type="ORF">A2941_00335</name>
</gene>
<dbReference type="NCBIfam" id="TIGR01509">
    <property type="entry name" value="HAD-SF-IA-v3"/>
    <property type="match status" value="1"/>
</dbReference>
<sequence length="226" mass="26566">MKQQAQIKTIFFDGGDVLVKKIVNIEKQISSYLGLDLNVYKKAEKDLIKSNKEIQKRWHDIKTLEKEIKYFRFYNEELLKFLGLKMDPETIEYMTMCHVKRSHVPIAGTREVLDYLFKRYQLGIISNCLVSRKYFEIKDFDLEKYFESITLSREIDIDKPNSGIYLHALKQVGKKPEECAFIDNKIENLLVARELGFGKMVLFPKQDYDGKDIQSIQSIQELASIF</sequence>
<dbReference type="SFLD" id="SFLDS00003">
    <property type="entry name" value="Haloacid_Dehalogenase"/>
    <property type="match status" value="1"/>
</dbReference>
<proteinExistence type="predicted"/>
<dbReference type="Pfam" id="PF13419">
    <property type="entry name" value="HAD_2"/>
    <property type="match status" value="1"/>
</dbReference>
<dbReference type="AlphaFoldDB" id="A0A1F8GPE8"/>
<name>A0A1F8GPE8_9BACT</name>
<dbReference type="SFLD" id="SFLDG01129">
    <property type="entry name" value="C1.5:_HAD__Beta-PGM__Phosphata"/>
    <property type="match status" value="1"/>
</dbReference>
<protein>
    <recommendedName>
        <fullName evidence="3">HAD family hydrolase</fullName>
    </recommendedName>
</protein>
<evidence type="ECO:0000313" key="1">
    <source>
        <dbReference type="EMBL" id="OGN27292.1"/>
    </source>
</evidence>
<accession>A0A1F8GPE8</accession>
<evidence type="ECO:0000313" key="2">
    <source>
        <dbReference type="Proteomes" id="UP000178444"/>
    </source>
</evidence>
<dbReference type="InterPro" id="IPR036412">
    <property type="entry name" value="HAD-like_sf"/>
</dbReference>
<dbReference type="NCBIfam" id="TIGR01549">
    <property type="entry name" value="HAD-SF-IA-v1"/>
    <property type="match status" value="1"/>
</dbReference>
<dbReference type="PANTHER" id="PTHR43611:SF3">
    <property type="entry name" value="FLAVIN MONONUCLEOTIDE HYDROLASE 1, CHLOROPLATIC"/>
    <property type="match status" value="1"/>
</dbReference>
<dbReference type="InterPro" id="IPR023214">
    <property type="entry name" value="HAD_sf"/>
</dbReference>
<dbReference type="InterPro" id="IPR006439">
    <property type="entry name" value="HAD-SF_hydro_IA"/>
</dbReference>
<dbReference type="PANTHER" id="PTHR43611">
    <property type="entry name" value="ALPHA-D-GLUCOSE 1-PHOSPHATE PHOSPHATASE"/>
    <property type="match status" value="1"/>
</dbReference>
<reference evidence="1 2" key="1">
    <citation type="journal article" date="2016" name="Nat. Commun.">
        <title>Thousands of microbial genomes shed light on interconnected biogeochemical processes in an aquifer system.</title>
        <authorList>
            <person name="Anantharaman K."/>
            <person name="Brown C.T."/>
            <person name="Hug L.A."/>
            <person name="Sharon I."/>
            <person name="Castelle C.J."/>
            <person name="Probst A.J."/>
            <person name="Thomas B.C."/>
            <person name="Singh A."/>
            <person name="Wilkins M.J."/>
            <person name="Karaoz U."/>
            <person name="Brodie E.L."/>
            <person name="Williams K.H."/>
            <person name="Hubbard S.S."/>
            <person name="Banfield J.F."/>
        </authorList>
    </citation>
    <scope>NUCLEOTIDE SEQUENCE [LARGE SCALE GENOMIC DNA]</scope>
</reference>
<comment type="caution">
    <text evidence="1">The sequence shown here is derived from an EMBL/GenBank/DDBJ whole genome shotgun (WGS) entry which is preliminary data.</text>
</comment>
<dbReference type="EMBL" id="MGKO01000013">
    <property type="protein sequence ID" value="OGN27292.1"/>
    <property type="molecule type" value="Genomic_DNA"/>
</dbReference>
<evidence type="ECO:0008006" key="3">
    <source>
        <dbReference type="Google" id="ProtNLM"/>
    </source>
</evidence>
<organism evidence="1 2">
    <name type="scientific">Candidatus Yanofskybacteria bacterium RIFCSPLOWO2_01_FULL_49_17</name>
    <dbReference type="NCBI Taxonomy" id="1802700"/>
    <lineage>
        <taxon>Bacteria</taxon>
        <taxon>Candidatus Yanofskyibacteriota</taxon>
    </lineage>
</organism>
<dbReference type="InterPro" id="IPR041492">
    <property type="entry name" value="HAD_2"/>
</dbReference>
<dbReference type="Gene3D" id="3.40.50.1000">
    <property type="entry name" value="HAD superfamily/HAD-like"/>
    <property type="match status" value="1"/>
</dbReference>
<dbReference type="Proteomes" id="UP000178444">
    <property type="component" value="Unassembled WGS sequence"/>
</dbReference>